<comment type="caution">
    <text evidence="1">The sequence shown here is derived from an EMBL/GenBank/DDBJ whole genome shotgun (WGS) entry which is preliminary data.</text>
</comment>
<gene>
    <name evidence="1" type="ORF">J2W84_004168</name>
</gene>
<dbReference type="Pfam" id="PF03683">
    <property type="entry name" value="UPF0175"/>
    <property type="match status" value="1"/>
</dbReference>
<name>A0ABU1R142_9BACT</name>
<keyword evidence="2" id="KW-1185">Reference proteome</keyword>
<dbReference type="Proteomes" id="UP001264980">
    <property type="component" value="Unassembled WGS sequence"/>
</dbReference>
<evidence type="ECO:0000313" key="1">
    <source>
        <dbReference type="EMBL" id="MDR6807117.1"/>
    </source>
</evidence>
<accession>A0ABU1R142</accession>
<dbReference type="EMBL" id="JAVDTI010000004">
    <property type="protein sequence ID" value="MDR6807117.1"/>
    <property type="molecule type" value="Genomic_DNA"/>
</dbReference>
<dbReference type="RefSeq" id="WP_309987056.1">
    <property type="nucleotide sequence ID" value="NZ_JAVDTI010000004.1"/>
</dbReference>
<reference evidence="1 2" key="1">
    <citation type="submission" date="2023-07" db="EMBL/GenBank/DDBJ databases">
        <title>Sorghum-associated microbial communities from plants grown in Nebraska, USA.</title>
        <authorList>
            <person name="Schachtman D."/>
        </authorList>
    </citation>
    <scope>NUCLEOTIDE SEQUENCE [LARGE SCALE GENOMIC DNA]</scope>
    <source>
        <strain evidence="1 2">BE57</strain>
    </source>
</reference>
<proteinExistence type="predicted"/>
<sequence>MLLELNDHVIKSTGLSEQELRIELAVRLYEDGKITVGQGGTMTGLGHVKFQQELGKRKIAWHYDVEDLHADLETLKKLSEKGASKNVNEL</sequence>
<protein>
    <submittedName>
        <fullName evidence="1">HTH domain antitoxin</fullName>
    </submittedName>
</protein>
<dbReference type="InterPro" id="IPR005368">
    <property type="entry name" value="UPF0175"/>
</dbReference>
<evidence type="ECO:0000313" key="2">
    <source>
        <dbReference type="Proteomes" id="UP001264980"/>
    </source>
</evidence>
<organism evidence="1 2">
    <name type="scientific">Dyadobacter fermentans</name>
    <dbReference type="NCBI Taxonomy" id="94254"/>
    <lineage>
        <taxon>Bacteria</taxon>
        <taxon>Pseudomonadati</taxon>
        <taxon>Bacteroidota</taxon>
        <taxon>Cytophagia</taxon>
        <taxon>Cytophagales</taxon>
        <taxon>Spirosomataceae</taxon>
        <taxon>Dyadobacter</taxon>
    </lineage>
</organism>